<proteinExistence type="predicted"/>
<name>A0A5B9QB31_9BACT</name>
<protein>
    <submittedName>
        <fullName evidence="2">Uncharacterized protein</fullName>
    </submittedName>
</protein>
<feature type="region of interest" description="Disordered" evidence="1">
    <location>
        <begin position="45"/>
        <end position="79"/>
    </location>
</feature>
<feature type="compositionally biased region" description="Polar residues" evidence="1">
    <location>
        <begin position="70"/>
        <end position="79"/>
    </location>
</feature>
<gene>
    <name evidence="2" type="ORF">Pr1d_20440</name>
</gene>
<accession>A0A5B9QB31</accession>
<dbReference type="Proteomes" id="UP000323917">
    <property type="component" value="Chromosome"/>
</dbReference>
<evidence type="ECO:0000256" key="1">
    <source>
        <dbReference type="SAM" id="MobiDB-lite"/>
    </source>
</evidence>
<sequence>MSQEFAVEWGQLVELRIRHTRVSSSSLKNKGASTEVVNTASSWATGEAAEVGPPAGSSRKLKLSEVVHTSAGQQLPTSA</sequence>
<evidence type="ECO:0000313" key="2">
    <source>
        <dbReference type="EMBL" id="QEG34760.1"/>
    </source>
</evidence>
<evidence type="ECO:0000313" key="3">
    <source>
        <dbReference type="Proteomes" id="UP000323917"/>
    </source>
</evidence>
<dbReference type="AlphaFoldDB" id="A0A5B9QB31"/>
<keyword evidence="3" id="KW-1185">Reference proteome</keyword>
<dbReference type="EMBL" id="CP042913">
    <property type="protein sequence ID" value="QEG34760.1"/>
    <property type="molecule type" value="Genomic_DNA"/>
</dbReference>
<organism evidence="2 3">
    <name type="scientific">Bythopirellula goksoeyrii</name>
    <dbReference type="NCBI Taxonomy" id="1400387"/>
    <lineage>
        <taxon>Bacteria</taxon>
        <taxon>Pseudomonadati</taxon>
        <taxon>Planctomycetota</taxon>
        <taxon>Planctomycetia</taxon>
        <taxon>Pirellulales</taxon>
        <taxon>Lacipirellulaceae</taxon>
        <taxon>Bythopirellula</taxon>
    </lineage>
</organism>
<reference evidence="2 3" key="1">
    <citation type="submission" date="2019-08" db="EMBL/GenBank/DDBJ databases">
        <title>Deep-cultivation of Planctomycetes and their phenomic and genomic characterization uncovers novel biology.</title>
        <authorList>
            <person name="Wiegand S."/>
            <person name="Jogler M."/>
            <person name="Boedeker C."/>
            <person name="Pinto D."/>
            <person name="Vollmers J."/>
            <person name="Rivas-Marin E."/>
            <person name="Kohn T."/>
            <person name="Peeters S.H."/>
            <person name="Heuer A."/>
            <person name="Rast P."/>
            <person name="Oberbeckmann S."/>
            <person name="Bunk B."/>
            <person name="Jeske O."/>
            <person name="Meyerdierks A."/>
            <person name="Storesund J.E."/>
            <person name="Kallscheuer N."/>
            <person name="Luecker S."/>
            <person name="Lage O.M."/>
            <person name="Pohl T."/>
            <person name="Merkel B.J."/>
            <person name="Hornburger P."/>
            <person name="Mueller R.-W."/>
            <person name="Bruemmer F."/>
            <person name="Labrenz M."/>
            <person name="Spormann A.M."/>
            <person name="Op den Camp H."/>
            <person name="Overmann J."/>
            <person name="Amann R."/>
            <person name="Jetten M.S.M."/>
            <person name="Mascher T."/>
            <person name="Medema M.H."/>
            <person name="Devos D.P."/>
            <person name="Kaster A.-K."/>
            <person name="Ovreas L."/>
            <person name="Rohde M."/>
            <person name="Galperin M.Y."/>
            <person name="Jogler C."/>
        </authorList>
    </citation>
    <scope>NUCLEOTIDE SEQUENCE [LARGE SCALE GENOMIC DNA]</scope>
    <source>
        <strain evidence="2 3">Pr1d</strain>
    </source>
</reference>
<dbReference type="KEGG" id="bgok:Pr1d_20440"/>